<organism evidence="2 3">
    <name type="scientific">Weissella viridescens</name>
    <name type="common">Lactobacillus viridescens</name>
    <dbReference type="NCBI Taxonomy" id="1629"/>
    <lineage>
        <taxon>Bacteria</taxon>
        <taxon>Bacillati</taxon>
        <taxon>Bacillota</taxon>
        <taxon>Bacilli</taxon>
        <taxon>Lactobacillales</taxon>
        <taxon>Lactobacillaceae</taxon>
        <taxon>Weissella</taxon>
    </lineage>
</organism>
<feature type="transmembrane region" description="Helical" evidence="1">
    <location>
        <begin position="43"/>
        <end position="61"/>
    </location>
</feature>
<reference evidence="2 3" key="1">
    <citation type="submission" date="2018-06" db="EMBL/GenBank/DDBJ databases">
        <authorList>
            <consortium name="Pathogen Informatics"/>
            <person name="Doyle S."/>
        </authorList>
    </citation>
    <scope>NUCLEOTIDE SEQUENCE [LARGE SCALE GENOMIC DNA]</scope>
    <source>
        <strain evidence="2 3">NCTC13645</strain>
    </source>
</reference>
<dbReference type="Proteomes" id="UP000254621">
    <property type="component" value="Unassembled WGS sequence"/>
</dbReference>
<gene>
    <name evidence="2" type="ORF">NCTC13645_00124</name>
</gene>
<evidence type="ECO:0000256" key="1">
    <source>
        <dbReference type="SAM" id="Phobius"/>
    </source>
</evidence>
<feature type="transmembrane region" description="Helical" evidence="1">
    <location>
        <begin position="67"/>
        <end position="85"/>
    </location>
</feature>
<evidence type="ECO:0000313" key="2">
    <source>
        <dbReference type="EMBL" id="SUP52251.1"/>
    </source>
</evidence>
<keyword evidence="1" id="KW-0472">Membrane</keyword>
<name>A0A380NWA0_WEIVI</name>
<dbReference type="AlphaFoldDB" id="A0A380NWA0"/>
<keyword evidence="1" id="KW-0812">Transmembrane</keyword>
<protein>
    <submittedName>
        <fullName evidence="2">Uncharacterized protein</fullName>
    </submittedName>
</protein>
<evidence type="ECO:0000313" key="3">
    <source>
        <dbReference type="Proteomes" id="UP000254621"/>
    </source>
</evidence>
<dbReference type="EMBL" id="UHIV01000001">
    <property type="protein sequence ID" value="SUP52251.1"/>
    <property type="molecule type" value="Genomic_DNA"/>
</dbReference>
<accession>A0A380NWA0</accession>
<keyword evidence="1" id="KW-1133">Transmembrane helix</keyword>
<sequence>MNQSTQGSGLIIFFNIFLLLVLIAYIYFKFATQSPFTDLQRNVATLYFVGTVVSVLLGNVILLQRGLTYFTILEFIFLLICQRLWTDSLLIAKLVES</sequence>
<proteinExistence type="predicted"/>
<feature type="transmembrane region" description="Helical" evidence="1">
    <location>
        <begin position="12"/>
        <end position="31"/>
    </location>
</feature>